<organism evidence="4 5">
    <name type="scientific">Solicola gregarius</name>
    <dbReference type="NCBI Taxonomy" id="2908642"/>
    <lineage>
        <taxon>Bacteria</taxon>
        <taxon>Bacillati</taxon>
        <taxon>Actinomycetota</taxon>
        <taxon>Actinomycetes</taxon>
        <taxon>Propionibacteriales</taxon>
        <taxon>Nocardioidaceae</taxon>
        <taxon>Solicola</taxon>
    </lineage>
</organism>
<feature type="chain" id="PRO_5041289652" evidence="2">
    <location>
        <begin position="27"/>
        <end position="200"/>
    </location>
</feature>
<feature type="domain" description="DUF4333" evidence="3">
    <location>
        <begin position="32"/>
        <end position="100"/>
    </location>
</feature>
<feature type="domain" description="DUF4333" evidence="3">
    <location>
        <begin position="121"/>
        <end position="182"/>
    </location>
</feature>
<dbReference type="Proteomes" id="UP001164390">
    <property type="component" value="Chromosome"/>
</dbReference>
<dbReference type="PROSITE" id="PS51257">
    <property type="entry name" value="PROKAR_LIPOPROTEIN"/>
    <property type="match status" value="1"/>
</dbReference>
<keyword evidence="5" id="KW-1185">Reference proteome</keyword>
<dbReference type="EMBL" id="CP094970">
    <property type="protein sequence ID" value="UYM06456.1"/>
    <property type="molecule type" value="Genomic_DNA"/>
</dbReference>
<sequence>MYVRPRPTRAGWAAAAGLTLALLLSACGGIEVSAGTDDLSADDVASKAAEALTPKVGSEPTVTCDDGLTAEEGESTTCSMQVGGDPKEYAVEATVSSVDGDDVSLDFRSDDYRPTDGKGTIFADEVARQAADALEKQYGTRPKITCPDDLPGKAGATTRCVLGVEGDDTEYGMTAEVSEMDGTRYHLDFTVDDEPLDETS</sequence>
<dbReference type="AlphaFoldDB" id="A0AA46TJK7"/>
<name>A0AA46TJK7_9ACTN</name>
<evidence type="ECO:0000256" key="1">
    <source>
        <dbReference type="SAM" id="MobiDB-lite"/>
    </source>
</evidence>
<evidence type="ECO:0000313" key="5">
    <source>
        <dbReference type="Proteomes" id="UP001164390"/>
    </source>
</evidence>
<feature type="signal peptide" evidence="2">
    <location>
        <begin position="1"/>
        <end position="26"/>
    </location>
</feature>
<proteinExistence type="predicted"/>
<reference evidence="4" key="1">
    <citation type="submission" date="2022-01" db="EMBL/GenBank/DDBJ databases">
        <title>Nocardioidaceae gen. sp. A5X3R13.</title>
        <authorList>
            <person name="Lopez Marin M.A."/>
            <person name="Uhlik O."/>
        </authorList>
    </citation>
    <scope>NUCLEOTIDE SEQUENCE</scope>
    <source>
        <strain evidence="4">A5X3R13</strain>
    </source>
</reference>
<dbReference type="InterPro" id="IPR025637">
    <property type="entry name" value="DUF4333"/>
</dbReference>
<gene>
    <name evidence="4" type="ORF">L0C25_05110</name>
</gene>
<keyword evidence="2" id="KW-0732">Signal</keyword>
<feature type="region of interest" description="Disordered" evidence="1">
    <location>
        <begin position="57"/>
        <end position="83"/>
    </location>
</feature>
<dbReference type="KEGG" id="sgrg:L0C25_05110"/>
<protein>
    <submittedName>
        <fullName evidence="4">DUF4333 domain-containing protein</fullName>
    </submittedName>
</protein>
<evidence type="ECO:0000313" key="4">
    <source>
        <dbReference type="EMBL" id="UYM06456.1"/>
    </source>
</evidence>
<accession>A0AA46TJK7</accession>
<dbReference type="RefSeq" id="WP_271635361.1">
    <property type="nucleotide sequence ID" value="NZ_CP094970.1"/>
</dbReference>
<dbReference type="Pfam" id="PF14230">
    <property type="entry name" value="DUF4333"/>
    <property type="match status" value="2"/>
</dbReference>
<evidence type="ECO:0000256" key="2">
    <source>
        <dbReference type="SAM" id="SignalP"/>
    </source>
</evidence>
<evidence type="ECO:0000259" key="3">
    <source>
        <dbReference type="Pfam" id="PF14230"/>
    </source>
</evidence>